<dbReference type="InterPro" id="IPR032091">
    <property type="entry name" value="Malt_amylase-like_C"/>
</dbReference>
<dbReference type="NCBIfam" id="TIGR02457">
    <property type="entry name" value="TreS_Cterm"/>
    <property type="match status" value="1"/>
</dbReference>
<comment type="caution">
    <text evidence="17">The sequence shown here is derived from an EMBL/GenBank/DDBJ whole genome shotgun (WGS) entry which is preliminary data.</text>
</comment>
<reference evidence="18" key="1">
    <citation type="submission" date="2017-11" db="EMBL/GenBank/DDBJ databases">
        <title>The draft genome sequence of Chromatocurvus sp. F02.</title>
        <authorList>
            <person name="Du Z.-J."/>
            <person name="Chang Y.-Q."/>
        </authorList>
    </citation>
    <scope>NUCLEOTIDE SEQUENCE [LARGE SCALE GENOMIC DNA]</scope>
    <source>
        <strain evidence="18">F02</strain>
    </source>
</reference>
<dbReference type="SUPFAM" id="SSF51445">
    <property type="entry name" value="(Trans)glycosidases"/>
    <property type="match status" value="1"/>
</dbReference>
<dbReference type="InterPro" id="IPR012810">
    <property type="entry name" value="TreS/a-amylase_N"/>
</dbReference>
<dbReference type="GO" id="GO:0016740">
    <property type="term" value="F:transferase activity"/>
    <property type="evidence" value="ECO:0007669"/>
    <property type="project" value="UniProtKB-KW"/>
</dbReference>
<keyword evidence="7 17" id="KW-0808">Transferase</keyword>
<evidence type="ECO:0000256" key="3">
    <source>
        <dbReference type="ARBA" id="ARBA00006219"/>
    </source>
</evidence>
<dbReference type="Gene3D" id="3.90.1200.10">
    <property type="match status" value="1"/>
</dbReference>
<dbReference type="InterPro" id="IPR040999">
    <property type="entry name" value="Mak_N_cap"/>
</dbReference>
<evidence type="ECO:0000259" key="16">
    <source>
        <dbReference type="SMART" id="SM00642"/>
    </source>
</evidence>
<dbReference type="InterPro" id="IPR017853">
    <property type="entry name" value="GH"/>
</dbReference>
<dbReference type="GO" id="GO:0046872">
    <property type="term" value="F:metal ion binding"/>
    <property type="evidence" value="ECO:0007669"/>
    <property type="project" value="UniProtKB-KW"/>
</dbReference>
<dbReference type="InterPro" id="IPR006047">
    <property type="entry name" value="GH13_cat_dom"/>
</dbReference>
<dbReference type="Pfam" id="PF18085">
    <property type="entry name" value="Mak_N_cap"/>
    <property type="match status" value="1"/>
</dbReference>
<dbReference type="EC" id="5.4.99.16" evidence="5"/>
<dbReference type="SUPFAM" id="SSF56112">
    <property type="entry name" value="Protein kinase-like (PK-like)"/>
    <property type="match status" value="1"/>
</dbReference>
<dbReference type="CDD" id="cd11334">
    <property type="entry name" value="AmyAc_TreS"/>
    <property type="match status" value="1"/>
</dbReference>
<comment type="catalytic activity">
    <reaction evidence="1">
        <text>D-maltose = alpha,alpha-trehalose</text>
        <dbReference type="Rhea" id="RHEA:15145"/>
        <dbReference type="ChEBI" id="CHEBI:16551"/>
        <dbReference type="ChEBI" id="CHEBI:17306"/>
        <dbReference type="EC" id="5.4.99.16"/>
    </reaction>
</comment>
<comment type="similarity">
    <text evidence="3">Belongs to the aminoglycoside phosphotransferase family.</text>
</comment>
<evidence type="ECO:0000256" key="10">
    <source>
        <dbReference type="ARBA" id="ARBA00022837"/>
    </source>
</evidence>
<evidence type="ECO:0000256" key="13">
    <source>
        <dbReference type="ARBA" id="ARBA00031251"/>
    </source>
</evidence>
<dbReference type="Proteomes" id="UP000234845">
    <property type="component" value="Unassembled WGS sequence"/>
</dbReference>
<dbReference type="PANTHER" id="PTHR10357:SF219">
    <property type="entry name" value="MALTOSE ALPHA-D-GLUCOSYLTRANSFERASE"/>
    <property type="match status" value="1"/>
</dbReference>
<evidence type="ECO:0000313" key="17">
    <source>
        <dbReference type="EMBL" id="PLW82581.1"/>
    </source>
</evidence>
<evidence type="ECO:0000256" key="15">
    <source>
        <dbReference type="ARBA" id="ARBA00049067"/>
    </source>
</evidence>
<evidence type="ECO:0000256" key="8">
    <source>
        <dbReference type="ARBA" id="ARBA00022723"/>
    </source>
</evidence>
<evidence type="ECO:0000256" key="7">
    <source>
        <dbReference type="ARBA" id="ARBA00022679"/>
    </source>
</evidence>
<evidence type="ECO:0000256" key="9">
    <source>
        <dbReference type="ARBA" id="ARBA00022741"/>
    </source>
</evidence>
<name>A0A2N5Y2G0_9GAMM</name>
<dbReference type="Gene3D" id="3.90.400.10">
    <property type="entry name" value="Oligo-1,6-glucosidase, Domain 2"/>
    <property type="match status" value="1"/>
</dbReference>
<comment type="catalytic activity">
    <reaction evidence="15">
        <text>D-maltose + ATP = alpha-maltose 1-phosphate + ADP + H(+)</text>
        <dbReference type="Rhea" id="RHEA:31915"/>
        <dbReference type="ChEBI" id="CHEBI:15378"/>
        <dbReference type="ChEBI" id="CHEBI:17306"/>
        <dbReference type="ChEBI" id="CHEBI:30616"/>
        <dbReference type="ChEBI" id="CHEBI:63576"/>
        <dbReference type="ChEBI" id="CHEBI:456216"/>
        <dbReference type="EC" id="2.7.1.175"/>
    </reaction>
</comment>
<dbReference type="OrthoDB" id="9805159at2"/>
<dbReference type="EMBL" id="PKLZ01000007">
    <property type="protein sequence ID" value="PLW82581.1"/>
    <property type="molecule type" value="Genomic_DNA"/>
</dbReference>
<accession>A0A2N5Y2G0</accession>
<evidence type="ECO:0000256" key="11">
    <source>
        <dbReference type="ARBA" id="ARBA00022840"/>
    </source>
</evidence>
<dbReference type="GO" id="GO:0047471">
    <property type="term" value="F:maltose alpha-D-glucosyltransferase activity"/>
    <property type="evidence" value="ECO:0007669"/>
    <property type="project" value="UniProtKB-EC"/>
</dbReference>
<keyword evidence="8" id="KW-0479">Metal-binding</keyword>
<evidence type="ECO:0000256" key="12">
    <source>
        <dbReference type="ARBA" id="ARBA00023235"/>
    </source>
</evidence>
<sequence>MAEPVADHLWYKDAIIYQLHVKAFKDSNNDGIGDFKGLIEQLDYIAELGVNTLWLLPFYPSPMRDDGYDIAEYTGIHSDYGTRKDFRNFMREAHRRNLRVITELVINHTSDQHPWFQAARKAPADSKKRDFYVWSKTNQKFSGTRIIFTDSEISNWTWDDEAQAYYWHRFFHHQPDLNHNNPEVVKAVIRLMRFWLDMGVDGLRLDAIPYLCVREGTSNENLPETHAVLKYMRSVVDDHYQDRVLLAEANQWPEDAQAYYGDGDECHMAYHFPLMPRIYMAVAQEERHPIVEIMQQTPSIPDSCQWAIFLRNHDELTLEMVTDRERDYMYERYATDPRMRINVGIRRRLAPLMDNDQDKIKLMNSVLMSMPGSPIVYYGDEIGMGDNFFLGDRNGVRTPMQWSPDRNAGFSRADPQFLYLPPIMDPVYGYEAVNVEAHKRKPSSLLNWMKRLIAIRRAHATFGRGSLEFLQPGNRKILAYVREYGDDCVLCVANLARSAQPVELDLSRFRGSVPIEMLGRTAFPPIGDLPYLLTLPGHGFYWFDLTSGAEAPPWHEEALPPPELPTLVFFAGWRSFFPAEVEPGRKMLAENLRLQLERTILPDFLQAQRWYAEKGQLLQRVDISDMLLWPAEGGEWLWMWVNACFGDSSRQAYLLPLAMAWGEPEDEAVRPLLPSALARIRQQARAGIVYDAVADESFFRAIVRAVQTGASVTGPSGTLRFCATRACAELVDDAPLSGLGKSWVGGSNSTVILGDRLFLKLYRRVHQGINPELEMSRFLTDVVHYPNIAPLAGSVEFEHSNGATSTLGLVQAHVPNQGDGWTFTVDYLERFFEDCLTRPEGVPPDGAERHGQYRWMAEILGQRTGELHSALAQQTGDPDFEPESIEPQDLKAWSDRVADDVHGTLLELEAQIDNIKPAWQPLATEIQRNKARLLARVDSLVPESASAMKTRYHGDFHLGQVLLNANDVVIIDFEGEPARLPTERRLKHCPLRDVAGMLRSFNYATGVALANSSAARPANYQELLSYAREWETVAVEAFLAGYRRGVQGCASWPGDDAVAGQLIELFELEKALYELRYELGNRVDWVNIPLEGLLKLLTAAPGQLESHL</sequence>
<dbReference type="SUPFAM" id="SSF51011">
    <property type="entry name" value="Glycosyl hydrolase domain"/>
    <property type="match status" value="1"/>
</dbReference>
<keyword evidence="12" id="KW-0413">Isomerase</keyword>
<comment type="similarity">
    <text evidence="2">Belongs to the glycosyl hydrolase 13 family. TreS subfamily.</text>
</comment>
<evidence type="ECO:0000256" key="6">
    <source>
        <dbReference type="ARBA" id="ARBA00013882"/>
    </source>
</evidence>
<dbReference type="Pfam" id="PF16657">
    <property type="entry name" value="Malt_amylase_C"/>
    <property type="match status" value="1"/>
</dbReference>
<dbReference type="PANTHER" id="PTHR10357">
    <property type="entry name" value="ALPHA-AMYLASE FAMILY MEMBER"/>
    <property type="match status" value="1"/>
</dbReference>
<dbReference type="InterPro" id="IPR045857">
    <property type="entry name" value="O16G_dom_2"/>
</dbReference>
<dbReference type="RefSeq" id="WP_101521049.1">
    <property type="nucleotide sequence ID" value="NZ_PKLZ01000007.1"/>
</dbReference>
<organism evidence="17 18">
    <name type="scientific">Kineobactrum sediminis</name>
    <dbReference type="NCBI Taxonomy" id="1905677"/>
    <lineage>
        <taxon>Bacteria</taxon>
        <taxon>Pseudomonadati</taxon>
        <taxon>Pseudomonadota</taxon>
        <taxon>Gammaproteobacteria</taxon>
        <taxon>Cellvibrionales</taxon>
        <taxon>Halieaceae</taxon>
        <taxon>Kineobactrum</taxon>
    </lineage>
</organism>
<dbReference type="Pfam" id="PF00128">
    <property type="entry name" value="Alpha-amylase"/>
    <property type="match status" value="2"/>
</dbReference>
<keyword evidence="18" id="KW-1185">Reference proteome</keyword>
<dbReference type="InterPro" id="IPR012811">
    <property type="entry name" value="TreS_maltokin_C_dom"/>
</dbReference>
<evidence type="ECO:0000256" key="4">
    <source>
        <dbReference type="ARBA" id="ARBA00011962"/>
    </source>
</evidence>
<dbReference type="AlphaFoldDB" id="A0A2N5Y2G0"/>
<evidence type="ECO:0000256" key="14">
    <source>
        <dbReference type="ARBA" id="ARBA00031378"/>
    </source>
</evidence>
<gene>
    <name evidence="17" type="primary">treS</name>
    <name evidence="17" type="ORF">CWI75_08325</name>
</gene>
<evidence type="ECO:0000256" key="5">
    <source>
        <dbReference type="ARBA" id="ARBA00012619"/>
    </source>
</evidence>
<dbReference type="EC" id="2.7.1.175" evidence="4"/>
<keyword evidence="10" id="KW-0106">Calcium</keyword>
<evidence type="ECO:0000256" key="1">
    <source>
        <dbReference type="ARBA" id="ARBA00001595"/>
    </source>
</evidence>
<dbReference type="GO" id="GO:0005524">
    <property type="term" value="F:ATP binding"/>
    <property type="evidence" value="ECO:0007669"/>
    <property type="project" value="UniProtKB-KW"/>
</dbReference>
<proteinExistence type="inferred from homology"/>
<keyword evidence="11" id="KW-0067">ATP-binding</keyword>
<protein>
    <recommendedName>
        <fullName evidence="6">Maltokinase</fullName>
        <ecNumber evidence="4">2.7.1.175</ecNumber>
        <ecNumber evidence="5">5.4.99.16</ecNumber>
    </recommendedName>
    <alternativeName>
        <fullName evidence="14">Maltose alpha-D-glucosyltransferase</fullName>
    </alternativeName>
    <alternativeName>
        <fullName evidence="13">Maltose-1-phosphate synthase</fullName>
    </alternativeName>
</protein>
<evidence type="ECO:0000313" key="18">
    <source>
        <dbReference type="Proteomes" id="UP000234845"/>
    </source>
</evidence>
<dbReference type="NCBIfam" id="TIGR02456">
    <property type="entry name" value="treS_nterm"/>
    <property type="match status" value="1"/>
</dbReference>
<dbReference type="InterPro" id="IPR013780">
    <property type="entry name" value="Glyco_hydro_b"/>
</dbReference>
<evidence type="ECO:0000256" key="2">
    <source>
        <dbReference type="ARBA" id="ARBA00005496"/>
    </source>
</evidence>
<dbReference type="Gene3D" id="3.20.20.80">
    <property type="entry name" value="Glycosidases"/>
    <property type="match status" value="1"/>
</dbReference>
<feature type="domain" description="Glycosyl hydrolase family 13 catalytic" evidence="16">
    <location>
        <begin position="18"/>
        <end position="412"/>
    </location>
</feature>
<keyword evidence="9" id="KW-0547">Nucleotide-binding</keyword>
<dbReference type="SMART" id="SM00642">
    <property type="entry name" value="Aamy"/>
    <property type="match status" value="1"/>
</dbReference>
<dbReference type="FunFam" id="3.20.20.80:FF:000055">
    <property type="entry name" value="Trehalose synthase"/>
    <property type="match status" value="1"/>
</dbReference>
<dbReference type="GO" id="GO:0005975">
    <property type="term" value="P:carbohydrate metabolic process"/>
    <property type="evidence" value="ECO:0007669"/>
    <property type="project" value="InterPro"/>
</dbReference>
<dbReference type="Gene3D" id="2.60.40.1180">
    <property type="entry name" value="Golgi alpha-mannosidase II"/>
    <property type="match status" value="1"/>
</dbReference>
<dbReference type="InterPro" id="IPR011009">
    <property type="entry name" value="Kinase-like_dom_sf"/>
</dbReference>